<keyword evidence="2" id="KW-1185">Reference proteome</keyword>
<reference evidence="1" key="1">
    <citation type="journal article" date="2021" name="Open Biol.">
        <title>Shared evolutionary footprints suggest mitochondrial oxidative damage underlies multiple complex I losses in fungi.</title>
        <authorList>
            <person name="Schikora-Tamarit M.A."/>
            <person name="Marcet-Houben M."/>
            <person name="Nosek J."/>
            <person name="Gabaldon T."/>
        </authorList>
    </citation>
    <scope>NUCLEOTIDE SEQUENCE</scope>
    <source>
        <strain evidence="1">CBS6075</strain>
    </source>
</reference>
<sequence length="187" mass="18852">MAVSQSLMASGKDMSLANEAALLEYPLTSDGSLLIISVAQWPGQISSVCTKRWPRPCSAVLAGSASFISTSAAAGSADPVGSGAGGAPLMSTPRIAAKTVISLWSVNMSVLNEAGLVRSFFTFSTRAGSFINSAVFGLALSLSIKLGSEKILAIPIVGSPSAILASVIASSPLLAIALEGSSSRAFS</sequence>
<evidence type="ECO:0000313" key="2">
    <source>
        <dbReference type="Proteomes" id="UP000769157"/>
    </source>
</evidence>
<accession>A0A9P8P7T4</accession>
<dbReference type="GeneID" id="70235293"/>
<dbReference type="EMBL" id="JAEUBE010000199">
    <property type="protein sequence ID" value="KAH3666877.1"/>
    <property type="molecule type" value="Genomic_DNA"/>
</dbReference>
<dbReference type="RefSeq" id="XP_046061833.1">
    <property type="nucleotide sequence ID" value="XM_046204292.1"/>
</dbReference>
<organism evidence="1 2">
    <name type="scientific">Ogataea philodendri</name>
    <dbReference type="NCBI Taxonomy" id="1378263"/>
    <lineage>
        <taxon>Eukaryota</taxon>
        <taxon>Fungi</taxon>
        <taxon>Dikarya</taxon>
        <taxon>Ascomycota</taxon>
        <taxon>Saccharomycotina</taxon>
        <taxon>Pichiomycetes</taxon>
        <taxon>Pichiales</taxon>
        <taxon>Pichiaceae</taxon>
        <taxon>Ogataea</taxon>
    </lineage>
</organism>
<name>A0A9P8P7T4_9ASCO</name>
<gene>
    <name evidence="1" type="ORF">OGAPHI_003326</name>
</gene>
<evidence type="ECO:0000313" key="1">
    <source>
        <dbReference type="EMBL" id="KAH3666877.1"/>
    </source>
</evidence>
<proteinExistence type="predicted"/>
<reference evidence="1" key="2">
    <citation type="submission" date="2021-01" db="EMBL/GenBank/DDBJ databases">
        <authorList>
            <person name="Schikora-Tamarit M.A."/>
        </authorList>
    </citation>
    <scope>NUCLEOTIDE SEQUENCE</scope>
    <source>
        <strain evidence="1">CBS6075</strain>
    </source>
</reference>
<dbReference type="Proteomes" id="UP000769157">
    <property type="component" value="Unassembled WGS sequence"/>
</dbReference>
<comment type="caution">
    <text evidence="1">The sequence shown here is derived from an EMBL/GenBank/DDBJ whole genome shotgun (WGS) entry which is preliminary data.</text>
</comment>
<dbReference type="AlphaFoldDB" id="A0A9P8P7T4"/>
<protein>
    <submittedName>
        <fullName evidence="1">Uncharacterized protein</fullName>
    </submittedName>
</protein>